<reference evidence="2" key="1">
    <citation type="submission" date="2022-03" db="EMBL/GenBank/DDBJ databases">
        <authorList>
            <person name="Martin H S."/>
        </authorList>
    </citation>
    <scope>NUCLEOTIDE SEQUENCE</scope>
</reference>
<evidence type="ECO:0000313" key="3">
    <source>
        <dbReference type="Proteomes" id="UP000837857"/>
    </source>
</evidence>
<feature type="non-terminal residue" evidence="2">
    <location>
        <position position="118"/>
    </location>
</feature>
<gene>
    <name evidence="2" type="ORF">IPOD504_LOCUS14057</name>
</gene>
<name>A0ABN8IUX7_9NEOP</name>
<keyword evidence="3" id="KW-1185">Reference proteome</keyword>
<dbReference type="Proteomes" id="UP000837857">
    <property type="component" value="Chromosome 5"/>
</dbReference>
<organism evidence="2 3">
    <name type="scientific">Iphiclides podalirius</name>
    <name type="common">scarce swallowtail</name>
    <dbReference type="NCBI Taxonomy" id="110791"/>
    <lineage>
        <taxon>Eukaryota</taxon>
        <taxon>Metazoa</taxon>
        <taxon>Ecdysozoa</taxon>
        <taxon>Arthropoda</taxon>
        <taxon>Hexapoda</taxon>
        <taxon>Insecta</taxon>
        <taxon>Pterygota</taxon>
        <taxon>Neoptera</taxon>
        <taxon>Endopterygota</taxon>
        <taxon>Lepidoptera</taxon>
        <taxon>Glossata</taxon>
        <taxon>Ditrysia</taxon>
        <taxon>Papilionoidea</taxon>
        <taxon>Papilionidae</taxon>
        <taxon>Papilioninae</taxon>
        <taxon>Iphiclides</taxon>
    </lineage>
</organism>
<evidence type="ECO:0000256" key="1">
    <source>
        <dbReference type="SAM" id="MobiDB-lite"/>
    </source>
</evidence>
<dbReference type="EMBL" id="OW152817">
    <property type="protein sequence ID" value="CAH2068126.1"/>
    <property type="molecule type" value="Genomic_DNA"/>
</dbReference>
<proteinExistence type="predicted"/>
<sequence>MKAKFFACRYSGSRSKPPDQRIDPRPVVNVYEREWPRWSISAEPVGCRSRTPVPGWRRASNAQRMHKRRPRPKSPNGGKPREMAGVGGLLAREMGCAMIDCGNGFTIKKGVCYSPHRA</sequence>
<evidence type="ECO:0000313" key="2">
    <source>
        <dbReference type="EMBL" id="CAH2068126.1"/>
    </source>
</evidence>
<protein>
    <submittedName>
        <fullName evidence="2">Uncharacterized protein</fullName>
    </submittedName>
</protein>
<feature type="region of interest" description="Disordered" evidence="1">
    <location>
        <begin position="46"/>
        <end position="84"/>
    </location>
</feature>
<accession>A0ABN8IUX7</accession>